<keyword evidence="3" id="KW-0460">Magnesium</keyword>
<dbReference type="SUPFAM" id="SSF56784">
    <property type="entry name" value="HAD-like"/>
    <property type="match status" value="1"/>
</dbReference>
<evidence type="ECO:0000256" key="2">
    <source>
        <dbReference type="ARBA" id="ARBA00024179"/>
    </source>
</evidence>
<comment type="pathway">
    <text evidence="3">Glycan biosynthesis; trehalose biosynthesis.</text>
</comment>
<dbReference type="GO" id="GO:0005992">
    <property type="term" value="P:trehalose biosynthetic process"/>
    <property type="evidence" value="ECO:0007669"/>
    <property type="project" value="UniProtKB-UniPathway"/>
</dbReference>
<dbReference type="UniPathway" id="UPA00299"/>
<gene>
    <name evidence="5" type="primary">otsB</name>
    <name evidence="4" type="ORF">I6G51_00060</name>
    <name evidence="5" type="ORF">NCTC10288_00372</name>
</gene>
<dbReference type="EMBL" id="CP065689">
    <property type="protein sequence ID" value="QPS59659.1"/>
    <property type="molecule type" value="Genomic_DNA"/>
</dbReference>
<dbReference type="GO" id="GO:0046872">
    <property type="term" value="F:metal ion binding"/>
    <property type="evidence" value="ECO:0007669"/>
    <property type="project" value="UniProtKB-KW"/>
</dbReference>
<dbReference type="InterPro" id="IPR044651">
    <property type="entry name" value="OTSB-like"/>
</dbReference>
<dbReference type="STRING" id="38301.NX84_11100"/>
<dbReference type="Pfam" id="PF02358">
    <property type="entry name" value="Trehalose_PPase"/>
    <property type="match status" value="1"/>
</dbReference>
<dbReference type="PANTHER" id="PTHR43768">
    <property type="entry name" value="TREHALOSE 6-PHOSPHATE PHOSPHATASE"/>
    <property type="match status" value="1"/>
</dbReference>
<dbReference type="KEGG" id="cmin:NCTC10288_00372"/>
<dbReference type="NCBIfam" id="TIGR00685">
    <property type="entry name" value="T6PP"/>
    <property type="match status" value="1"/>
</dbReference>
<dbReference type="InterPro" id="IPR003337">
    <property type="entry name" value="Trehalose_PPase"/>
</dbReference>
<name>A0A2X4R618_9CORY</name>
<reference evidence="5 6" key="1">
    <citation type="submission" date="2018-06" db="EMBL/GenBank/DDBJ databases">
        <authorList>
            <consortium name="Pathogen Informatics"/>
            <person name="Doyle S."/>
        </authorList>
    </citation>
    <scope>NUCLEOTIDE SEQUENCE [LARGE SCALE GENOMIC DNA]</scope>
    <source>
        <strain evidence="5 6">NCTC10288</strain>
    </source>
</reference>
<proteinExistence type="inferred from homology"/>
<dbReference type="Proteomes" id="UP000249264">
    <property type="component" value="Chromosome 1"/>
</dbReference>
<sequence length="248" mass="26084">MMDALASAAHLAVVSDFDGTLAGFATRPDAVQPEKRSLDALASLAQLPDTTVAVLSGRHLDGLKRVCPLREPVLMGGSHGAESSWEESPLTPEMKAHLAKKESEIEEIIARHPGAELEAKPFQRVLHLRALELKDPAAAAAAYEEGLALSADGFPKTAGKCVVEFSATQATKGTWIKTLRERVGATAMVFLGDDTTDEDGFAVLNQPPDLGVKVGEGDTLATHGVADVAAVSDFLDELAAARAAHVSR</sequence>
<keyword evidence="3" id="KW-0479">Metal-binding</keyword>
<dbReference type="InterPro" id="IPR036412">
    <property type="entry name" value="HAD-like_sf"/>
</dbReference>
<comment type="catalytic activity">
    <reaction evidence="3">
        <text>alpha,alpha-trehalose 6-phosphate + H2O = alpha,alpha-trehalose + phosphate</text>
        <dbReference type="Rhea" id="RHEA:23420"/>
        <dbReference type="ChEBI" id="CHEBI:15377"/>
        <dbReference type="ChEBI" id="CHEBI:16551"/>
        <dbReference type="ChEBI" id="CHEBI:43474"/>
        <dbReference type="ChEBI" id="CHEBI:58429"/>
        <dbReference type="EC" id="3.1.3.12"/>
    </reaction>
</comment>
<dbReference type="OrthoDB" id="9816160at2"/>
<dbReference type="GO" id="GO:0004805">
    <property type="term" value="F:trehalose-phosphatase activity"/>
    <property type="evidence" value="ECO:0007669"/>
    <property type="project" value="UniProtKB-EC"/>
</dbReference>
<dbReference type="GeneID" id="70782314"/>
<dbReference type="EMBL" id="LS483460">
    <property type="protein sequence ID" value="SQH98637.1"/>
    <property type="molecule type" value="Genomic_DNA"/>
</dbReference>
<protein>
    <recommendedName>
        <fullName evidence="3">Trehalose 6-phosphate phosphatase</fullName>
        <ecNumber evidence="3">3.1.3.12</ecNumber>
    </recommendedName>
</protein>
<evidence type="ECO:0000313" key="7">
    <source>
        <dbReference type="Proteomes" id="UP000594905"/>
    </source>
</evidence>
<dbReference type="InterPro" id="IPR023214">
    <property type="entry name" value="HAD_sf"/>
</dbReference>
<keyword evidence="7" id="KW-1185">Reference proteome</keyword>
<evidence type="ECO:0000256" key="1">
    <source>
        <dbReference type="ARBA" id="ARBA00022801"/>
    </source>
</evidence>
<evidence type="ECO:0000313" key="6">
    <source>
        <dbReference type="Proteomes" id="UP000249264"/>
    </source>
</evidence>
<organism evidence="5 6">
    <name type="scientific">Corynebacterium minutissimum</name>
    <dbReference type="NCBI Taxonomy" id="38301"/>
    <lineage>
        <taxon>Bacteria</taxon>
        <taxon>Bacillati</taxon>
        <taxon>Actinomycetota</taxon>
        <taxon>Actinomycetes</taxon>
        <taxon>Mycobacteriales</taxon>
        <taxon>Corynebacteriaceae</taxon>
        <taxon>Corynebacterium</taxon>
    </lineage>
</organism>
<evidence type="ECO:0000256" key="3">
    <source>
        <dbReference type="RuleBase" id="RU361117"/>
    </source>
</evidence>
<comment type="cofactor">
    <cofactor evidence="3">
        <name>Mg(2+)</name>
        <dbReference type="ChEBI" id="CHEBI:18420"/>
    </cofactor>
</comment>
<dbReference type="RefSeq" id="WP_039676565.1">
    <property type="nucleotide sequence ID" value="NZ_CP065689.1"/>
</dbReference>
<evidence type="ECO:0000313" key="5">
    <source>
        <dbReference type="EMBL" id="SQH98637.1"/>
    </source>
</evidence>
<comment type="function">
    <text evidence="2 3">Removes the phosphate from trehalose 6-phosphate to produce free trehalose.</text>
</comment>
<dbReference type="Gene3D" id="3.40.50.1000">
    <property type="entry name" value="HAD superfamily/HAD-like"/>
    <property type="match status" value="1"/>
</dbReference>
<dbReference type="EC" id="3.1.3.12" evidence="3"/>
<dbReference type="AlphaFoldDB" id="A0A2X4R618"/>
<dbReference type="Proteomes" id="UP000594905">
    <property type="component" value="Chromosome"/>
</dbReference>
<comment type="similarity">
    <text evidence="3">Belongs to the trehalose phosphatase family.</text>
</comment>
<dbReference type="PANTHER" id="PTHR43768:SF3">
    <property type="entry name" value="TREHALOSE 6-PHOSPHATE PHOSPHATASE"/>
    <property type="match status" value="1"/>
</dbReference>
<keyword evidence="1 3" id="KW-0378">Hydrolase</keyword>
<evidence type="ECO:0000313" key="4">
    <source>
        <dbReference type="EMBL" id="QPS59659.1"/>
    </source>
</evidence>
<dbReference type="Gene3D" id="3.30.70.1020">
    <property type="entry name" value="Trehalose-6-phosphate phosphatase related protein, domain 2"/>
    <property type="match status" value="1"/>
</dbReference>
<reference evidence="4 7" key="2">
    <citation type="submission" date="2020-12" db="EMBL/GenBank/DDBJ databases">
        <title>FDA dAtabase for Regulatory Grade micrObial Sequences (FDA-ARGOS): Supporting development and validation of Infectious Disease Dx tests.</title>
        <authorList>
            <person name="Sproer C."/>
            <person name="Gronow S."/>
            <person name="Severitt S."/>
            <person name="Schroder I."/>
            <person name="Tallon L."/>
            <person name="Sadzewicz L."/>
            <person name="Zhao X."/>
            <person name="Boylan J."/>
            <person name="Ott S."/>
            <person name="Bowen H."/>
            <person name="Vavikolanu K."/>
            <person name="Mehta A."/>
            <person name="Aluvathingal J."/>
            <person name="Nadendla S."/>
            <person name="Lowell S."/>
            <person name="Myers T."/>
            <person name="Yan Y."/>
            <person name="Sichtig H."/>
        </authorList>
    </citation>
    <scope>NUCLEOTIDE SEQUENCE [LARGE SCALE GENOMIC DNA]</scope>
    <source>
        <strain evidence="4 7">FDAARGOS_894</strain>
    </source>
</reference>
<accession>A0A2X4R618</accession>